<feature type="compositionally biased region" description="Polar residues" evidence="1">
    <location>
        <begin position="323"/>
        <end position="333"/>
    </location>
</feature>
<feature type="region of interest" description="Disordered" evidence="1">
    <location>
        <begin position="487"/>
        <end position="515"/>
    </location>
</feature>
<dbReference type="PROSITE" id="PS50870">
    <property type="entry name" value="AH"/>
    <property type="match status" value="1"/>
</dbReference>
<protein>
    <recommendedName>
        <fullName evidence="2">AH domain-containing protein</fullName>
    </recommendedName>
</protein>
<dbReference type="EMBL" id="JAWDGP010004450">
    <property type="protein sequence ID" value="KAK3764312.1"/>
    <property type="molecule type" value="Genomic_DNA"/>
</dbReference>
<feature type="compositionally biased region" description="Polar residues" evidence="1">
    <location>
        <begin position="374"/>
        <end position="394"/>
    </location>
</feature>
<dbReference type="Proteomes" id="UP001283361">
    <property type="component" value="Unassembled WGS sequence"/>
</dbReference>
<dbReference type="InterPro" id="IPR024114">
    <property type="entry name" value="Islet_autoAg_Ica1/Ica1-like"/>
</dbReference>
<feature type="compositionally biased region" description="Basic residues" evidence="1">
    <location>
        <begin position="305"/>
        <end position="322"/>
    </location>
</feature>
<evidence type="ECO:0000313" key="4">
    <source>
        <dbReference type="Proteomes" id="UP001283361"/>
    </source>
</evidence>
<gene>
    <name evidence="3" type="ORF">RRG08_008794</name>
</gene>
<sequence length="590" mass="66238">MSNLGYSGSNYDRFVENTNTSTLHKMKETYWTTKQAVIKKLGKKEDEHVVASDSQLDAKLEVFKAIQRSSMELLRVIEKYQDRLCVVSQEENTMGRLLKAHSNKDKTRAGKMMAAVGKAESNSAQERLALHNPLRRLYQEVETFRYRAVSDTLVTINRMESARTEYRGALLWMKNVSEELNPDMYKQLEKFRKVQSQVRKTKTRFDKLKLDVMQKVDLLAASRCNMFSHVLANYQTMLLHYWDKTSRTMTAVADSFKGYQYYEFNMLRELTETSKKLAQETNKEEKDEDGNNDGSSPRSKSSSKSPKHRSHRRHNSQGKSSRRPSSGETSLGTSPFSSPASSRSLSSKSPESPWIRKKKEEDPLNSDYWKKVSGLSTGYETQQANARNQGTVSTADDLLQMGEDDKKFEFEDSEQAASKSAAEQGKKERQDRASTTTICSLDQVEPAPPFTVPKSYGDVAEDDRLISVTEGQDARESSAFDENLLGDLRLNNSSQEQHAKTGNGTGGHDSDFGPFMDFTDDDTLLGVDDDDQDFAGKIREAAAKNKAVQQADVLGPEHDASGEFVAFLLTVLWEGGGKGVAASFISAHHD</sequence>
<dbReference type="AlphaFoldDB" id="A0AAE1DBG2"/>
<dbReference type="Gene3D" id="1.20.1270.60">
    <property type="entry name" value="Arfaptin homology (AH) domain/BAR domain"/>
    <property type="match status" value="1"/>
</dbReference>
<dbReference type="PANTHER" id="PTHR10164">
    <property type="entry name" value="ISLET CELL AUTOANTIGEN 1"/>
    <property type="match status" value="1"/>
</dbReference>
<dbReference type="GO" id="GO:0051049">
    <property type="term" value="P:regulation of transport"/>
    <property type="evidence" value="ECO:0007669"/>
    <property type="project" value="TreeGrafter"/>
</dbReference>
<comment type="caution">
    <text evidence="3">The sequence shown here is derived from an EMBL/GenBank/DDBJ whole genome shotgun (WGS) entry which is preliminary data.</text>
</comment>
<dbReference type="GO" id="GO:0019904">
    <property type="term" value="F:protein domain specific binding"/>
    <property type="evidence" value="ECO:0007669"/>
    <property type="project" value="InterPro"/>
</dbReference>
<dbReference type="InterPro" id="IPR027267">
    <property type="entry name" value="AH/BAR_dom_sf"/>
</dbReference>
<evidence type="ECO:0000259" key="2">
    <source>
        <dbReference type="PROSITE" id="PS50870"/>
    </source>
</evidence>
<feature type="compositionally biased region" description="Polar residues" evidence="1">
    <location>
        <begin position="490"/>
        <end position="502"/>
    </location>
</feature>
<dbReference type="InterPro" id="IPR010504">
    <property type="entry name" value="AH_dom"/>
</dbReference>
<keyword evidence="4" id="KW-1185">Reference proteome</keyword>
<dbReference type="SMART" id="SM01015">
    <property type="entry name" value="Arfaptin"/>
    <property type="match status" value="1"/>
</dbReference>
<dbReference type="FunFam" id="1.20.1270.60:FF:000015">
    <property type="entry name" value="Islet cell autoantigen 1, 69kDa"/>
    <property type="match status" value="1"/>
</dbReference>
<feature type="compositionally biased region" description="Low complexity" evidence="1">
    <location>
        <begin position="334"/>
        <end position="353"/>
    </location>
</feature>
<feature type="region of interest" description="Disordered" evidence="1">
    <location>
        <begin position="278"/>
        <end position="458"/>
    </location>
</feature>
<dbReference type="PANTHER" id="PTHR10164:SF4">
    <property type="entry name" value="GH23156P"/>
    <property type="match status" value="1"/>
</dbReference>
<evidence type="ECO:0000313" key="3">
    <source>
        <dbReference type="EMBL" id="KAK3764312.1"/>
    </source>
</evidence>
<feature type="domain" description="AH" evidence="2">
    <location>
        <begin position="51"/>
        <end position="254"/>
    </location>
</feature>
<evidence type="ECO:0000256" key="1">
    <source>
        <dbReference type="SAM" id="MobiDB-lite"/>
    </source>
</evidence>
<reference evidence="3" key="1">
    <citation type="journal article" date="2023" name="G3 (Bethesda)">
        <title>A reference genome for the long-term kleptoplast-retaining sea slug Elysia crispata morphotype clarki.</title>
        <authorList>
            <person name="Eastman K.E."/>
            <person name="Pendleton A.L."/>
            <person name="Shaikh M.A."/>
            <person name="Suttiyut T."/>
            <person name="Ogas R."/>
            <person name="Tomko P."/>
            <person name="Gavelis G."/>
            <person name="Widhalm J.R."/>
            <person name="Wisecaver J.H."/>
        </authorList>
    </citation>
    <scope>NUCLEOTIDE SEQUENCE</scope>
    <source>
        <strain evidence="3">ECLA1</strain>
    </source>
</reference>
<feature type="compositionally biased region" description="Low complexity" evidence="1">
    <location>
        <begin position="295"/>
        <end position="304"/>
    </location>
</feature>
<dbReference type="SUPFAM" id="SSF103657">
    <property type="entry name" value="BAR/IMD domain-like"/>
    <property type="match status" value="1"/>
</dbReference>
<name>A0AAE1DBG2_9GAST</name>
<dbReference type="Pfam" id="PF06456">
    <property type="entry name" value="Arfaptin"/>
    <property type="match status" value="1"/>
</dbReference>
<dbReference type="GO" id="GO:0005794">
    <property type="term" value="C:Golgi apparatus"/>
    <property type="evidence" value="ECO:0007669"/>
    <property type="project" value="TreeGrafter"/>
</dbReference>
<proteinExistence type="predicted"/>
<accession>A0AAE1DBG2</accession>
<organism evidence="3 4">
    <name type="scientific">Elysia crispata</name>
    <name type="common">lettuce slug</name>
    <dbReference type="NCBI Taxonomy" id="231223"/>
    <lineage>
        <taxon>Eukaryota</taxon>
        <taxon>Metazoa</taxon>
        <taxon>Spiralia</taxon>
        <taxon>Lophotrochozoa</taxon>
        <taxon>Mollusca</taxon>
        <taxon>Gastropoda</taxon>
        <taxon>Heterobranchia</taxon>
        <taxon>Euthyneura</taxon>
        <taxon>Panpulmonata</taxon>
        <taxon>Sacoglossa</taxon>
        <taxon>Placobranchoidea</taxon>
        <taxon>Plakobranchidae</taxon>
        <taxon>Elysia</taxon>
    </lineage>
</organism>